<proteinExistence type="predicted"/>
<dbReference type="AlphaFoldDB" id="A0A0V0HNN6"/>
<protein>
    <submittedName>
        <fullName evidence="1">Putative ovule protein</fullName>
    </submittedName>
</protein>
<reference evidence="1" key="1">
    <citation type="submission" date="2015-12" db="EMBL/GenBank/DDBJ databases">
        <title>Gene expression during late stages of embryo sac development: a critical building block for successful pollen-pistil interactions.</title>
        <authorList>
            <person name="Liu Y."/>
            <person name="Joly V."/>
            <person name="Sabar M."/>
            <person name="Matton D.P."/>
        </authorList>
    </citation>
    <scope>NUCLEOTIDE SEQUENCE</scope>
</reference>
<name>A0A0V0HNN6_SOLCH</name>
<evidence type="ECO:0000313" key="1">
    <source>
        <dbReference type="EMBL" id="JAP22017.1"/>
    </source>
</evidence>
<dbReference type="EMBL" id="GEDG01017042">
    <property type="protein sequence ID" value="JAP22017.1"/>
    <property type="molecule type" value="Transcribed_RNA"/>
</dbReference>
<accession>A0A0V0HNN6</accession>
<sequence>MIIEYRLFFSLLAFVSIVSSSSTTVTFSFLSIPSRTLFTFFILYALVSRKWPFLSLFDFFFIDL</sequence>
<organism evidence="1">
    <name type="scientific">Solanum chacoense</name>
    <name type="common">Chaco potato</name>
    <dbReference type="NCBI Taxonomy" id="4108"/>
    <lineage>
        <taxon>Eukaryota</taxon>
        <taxon>Viridiplantae</taxon>
        <taxon>Streptophyta</taxon>
        <taxon>Embryophyta</taxon>
        <taxon>Tracheophyta</taxon>
        <taxon>Spermatophyta</taxon>
        <taxon>Magnoliopsida</taxon>
        <taxon>eudicotyledons</taxon>
        <taxon>Gunneridae</taxon>
        <taxon>Pentapetalae</taxon>
        <taxon>asterids</taxon>
        <taxon>lamiids</taxon>
        <taxon>Solanales</taxon>
        <taxon>Solanaceae</taxon>
        <taxon>Solanoideae</taxon>
        <taxon>Solaneae</taxon>
        <taxon>Solanum</taxon>
    </lineage>
</organism>